<feature type="compositionally biased region" description="Basic and acidic residues" evidence="1">
    <location>
        <begin position="58"/>
        <end position="96"/>
    </location>
</feature>
<protein>
    <recommendedName>
        <fullName evidence="4">Scaffolding protein</fullName>
    </recommendedName>
</protein>
<evidence type="ECO:0000313" key="3">
    <source>
        <dbReference type="Proteomes" id="UP001595767"/>
    </source>
</evidence>
<evidence type="ECO:0000313" key="2">
    <source>
        <dbReference type="EMBL" id="MFC4128913.1"/>
    </source>
</evidence>
<feature type="region of interest" description="Disordered" evidence="1">
    <location>
        <begin position="1"/>
        <end position="96"/>
    </location>
</feature>
<feature type="compositionally biased region" description="Polar residues" evidence="1">
    <location>
        <begin position="38"/>
        <end position="49"/>
    </location>
</feature>
<name>A0ABV8LFB8_9NOCA</name>
<dbReference type="RefSeq" id="WP_378554794.1">
    <property type="nucleotide sequence ID" value="NZ_JBHSBA010000016.1"/>
</dbReference>
<gene>
    <name evidence="2" type="ORF">ACFOW8_28685</name>
</gene>
<feature type="region of interest" description="Disordered" evidence="1">
    <location>
        <begin position="196"/>
        <end position="249"/>
    </location>
</feature>
<feature type="compositionally biased region" description="Polar residues" evidence="1">
    <location>
        <begin position="1"/>
        <end position="20"/>
    </location>
</feature>
<organism evidence="2 3">
    <name type="scientific">Nocardia rhizosphaerae</name>
    <dbReference type="NCBI Taxonomy" id="1691571"/>
    <lineage>
        <taxon>Bacteria</taxon>
        <taxon>Bacillati</taxon>
        <taxon>Actinomycetota</taxon>
        <taxon>Actinomycetes</taxon>
        <taxon>Mycobacteriales</taxon>
        <taxon>Nocardiaceae</taxon>
        <taxon>Nocardia</taxon>
    </lineage>
</organism>
<feature type="compositionally biased region" description="Basic and acidic residues" evidence="1">
    <location>
        <begin position="232"/>
        <end position="249"/>
    </location>
</feature>
<keyword evidence="3" id="KW-1185">Reference proteome</keyword>
<dbReference type="Proteomes" id="UP001595767">
    <property type="component" value="Unassembled WGS sequence"/>
</dbReference>
<evidence type="ECO:0008006" key="4">
    <source>
        <dbReference type="Google" id="ProtNLM"/>
    </source>
</evidence>
<feature type="compositionally biased region" description="Low complexity" evidence="1">
    <location>
        <begin position="21"/>
        <end position="32"/>
    </location>
</feature>
<sequence>MADEANNTPAEPTTENSNPVETPAPAAAETTPDPGDSVQATETTPNPDESATPDVDPEIARLNREVDKLRKEAAANRVKGNEKAETAAQEAAKKATTELVEKLRETLGLDPAEPDPAELLKEAEKQAADFAAERDSYAEQLRAFARKDAVATAAKAVEGDLDALLDSRKVTEAINKLDTKADDFLAQVAEVVSAAVESNPKLKKAQDRVSAPRSGGDLSGGNAARKPNTAKSIDDYRREAREKREREAF</sequence>
<comment type="caution">
    <text evidence="2">The sequence shown here is derived from an EMBL/GenBank/DDBJ whole genome shotgun (WGS) entry which is preliminary data.</text>
</comment>
<accession>A0ABV8LFB8</accession>
<evidence type="ECO:0000256" key="1">
    <source>
        <dbReference type="SAM" id="MobiDB-lite"/>
    </source>
</evidence>
<dbReference type="EMBL" id="JBHSBA010000016">
    <property type="protein sequence ID" value="MFC4128913.1"/>
    <property type="molecule type" value="Genomic_DNA"/>
</dbReference>
<proteinExistence type="predicted"/>
<reference evidence="3" key="1">
    <citation type="journal article" date="2019" name="Int. J. Syst. Evol. Microbiol.">
        <title>The Global Catalogue of Microorganisms (GCM) 10K type strain sequencing project: providing services to taxonomists for standard genome sequencing and annotation.</title>
        <authorList>
            <consortium name="The Broad Institute Genomics Platform"/>
            <consortium name="The Broad Institute Genome Sequencing Center for Infectious Disease"/>
            <person name="Wu L."/>
            <person name="Ma J."/>
        </authorList>
    </citation>
    <scope>NUCLEOTIDE SEQUENCE [LARGE SCALE GENOMIC DNA]</scope>
    <source>
        <strain evidence="3">CGMCC 4.7204</strain>
    </source>
</reference>